<evidence type="ECO:0008006" key="2">
    <source>
        <dbReference type="Google" id="ProtNLM"/>
    </source>
</evidence>
<accession>A0A7C3WQ65</accession>
<dbReference type="EMBL" id="DTIB01000088">
    <property type="protein sequence ID" value="HGB25202.1"/>
    <property type="molecule type" value="Genomic_DNA"/>
</dbReference>
<dbReference type="AlphaFoldDB" id="A0A7C3WQ65"/>
<comment type="caution">
    <text evidence="1">The sequence shown here is derived from an EMBL/GenBank/DDBJ whole genome shotgun (WGS) entry which is preliminary data.</text>
</comment>
<gene>
    <name evidence="1" type="ORF">ENV88_04040</name>
</gene>
<organism evidence="1">
    <name type="scientific">Thermofilum pendens</name>
    <dbReference type="NCBI Taxonomy" id="2269"/>
    <lineage>
        <taxon>Archaea</taxon>
        <taxon>Thermoproteota</taxon>
        <taxon>Thermoprotei</taxon>
        <taxon>Thermofilales</taxon>
        <taxon>Thermofilaceae</taxon>
        <taxon>Thermofilum</taxon>
    </lineage>
</organism>
<evidence type="ECO:0000313" key="1">
    <source>
        <dbReference type="EMBL" id="HGB25202.1"/>
    </source>
</evidence>
<protein>
    <recommendedName>
        <fullName evidence="2">PIN domain-containing protein</fullName>
    </recommendedName>
</protein>
<sequence length="74" mass="8523">MRIIDADVLAYAPLENHIATPYTRPLIEKGLRGELRLFVRAHEIPIIVSNDKHLKKLCAKYGLIYENPIPEQSR</sequence>
<reference evidence="1" key="1">
    <citation type="journal article" date="2020" name="mSystems">
        <title>Genome- and Community-Level Interaction Insights into Carbon Utilization and Element Cycling Functions of Hydrothermarchaeota in Hydrothermal Sediment.</title>
        <authorList>
            <person name="Zhou Z."/>
            <person name="Liu Y."/>
            <person name="Xu W."/>
            <person name="Pan J."/>
            <person name="Luo Z.H."/>
            <person name="Li M."/>
        </authorList>
    </citation>
    <scope>NUCLEOTIDE SEQUENCE [LARGE SCALE GENOMIC DNA]</scope>
    <source>
        <strain evidence="1">SpSt-8</strain>
    </source>
</reference>
<proteinExistence type="predicted"/>
<name>A0A7C3WQ65_THEPE</name>